<dbReference type="InterPro" id="IPR058245">
    <property type="entry name" value="NreC/VraR/RcsB-like_REC"/>
</dbReference>
<dbReference type="PANTHER" id="PTHR43214:SF41">
    <property type="entry name" value="NITRATE_NITRITE RESPONSE REGULATOR PROTEIN NARP"/>
    <property type="match status" value="1"/>
</dbReference>
<dbReference type="CDD" id="cd17535">
    <property type="entry name" value="REC_NarL-like"/>
    <property type="match status" value="1"/>
</dbReference>
<dbReference type="PANTHER" id="PTHR43214">
    <property type="entry name" value="TWO-COMPONENT RESPONSE REGULATOR"/>
    <property type="match status" value="1"/>
</dbReference>
<dbReference type="PATRIC" id="fig|316.101.peg.1580"/>
<evidence type="ECO:0000259" key="7">
    <source>
        <dbReference type="PROSITE" id="PS50110"/>
    </source>
</evidence>
<keyword evidence="3" id="KW-0238">DNA-binding</keyword>
<dbReference type="AlphaFoldDB" id="A0A0D9ASK9"/>
<evidence type="ECO:0000313" key="9">
    <source>
        <dbReference type="Proteomes" id="UP000032487"/>
    </source>
</evidence>
<dbReference type="GO" id="GO:0006355">
    <property type="term" value="P:regulation of DNA-templated transcription"/>
    <property type="evidence" value="ECO:0007669"/>
    <property type="project" value="InterPro"/>
</dbReference>
<dbReference type="CDD" id="cd06170">
    <property type="entry name" value="LuxR_C_like"/>
    <property type="match status" value="1"/>
</dbReference>
<name>A0A0D9ASK9_STUST</name>
<dbReference type="Proteomes" id="UP000032487">
    <property type="component" value="Unassembled WGS sequence"/>
</dbReference>
<dbReference type="InterPro" id="IPR016032">
    <property type="entry name" value="Sig_transdc_resp-reg_C-effctor"/>
</dbReference>
<feature type="domain" description="Response regulatory" evidence="7">
    <location>
        <begin position="8"/>
        <end position="124"/>
    </location>
</feature>
<accession>A0A0D9ASK9</accession>
<sequence length="212" mass="23382">MNPQACIKVVLIDDHVLVRDGIRALLMAVPELDVVGEAGSGTEAVELLRRVPADVVLMDIGLKDINGLELTQSLRNEFPDIRVLILSMYDNQEYVNTSVKVGASGYVLKDAPSREIIVAIEAIAAGGTYYSRGIAEKLASSGAEERELTPREREVLLMLAQGHNNKTMARALQISVRTVETHRLSIRRKLDIDRPADLMKHAMVHGWLPGQH</sequence>
<evidence type="ECO:0000256" key="3">
    <source>
        <dbReference type="ARBA" id="ARBA00023125"/>
    </source>
</evidence>
<keyword evidence="4" id="KW-0804">Transcription</keyword>
<keyword evidence="2" id="KW-0805">Transcription regulation</keyword>
<evidence type="ECO:0000256" key="2">
    <source>
        <dbReference type="ARBA" id="ARBA00023015"/>
    </source>
</evidence>
<dbReference type="InterPro" id="IPR039420">
    <property type="entry name" value="WalR-like"/>
</dbReference>
<protein>
    <submittedName>
        <fullName evidence="8">LuxR family transcriptional regulator</fullName>
    </submittedName>
</protein>
<evidence type="ECO:0000259" key="6">
    <source>
        <dbReference type="PROSITE" id="PS50043"/>
    </source>
</evidence>
<dbReference type="PROSITE" id="PS50043">
    <property type="entry name" value="HTH_LUXR_2"/>
    <property type="match status" value="1"/>
</dbReference>
<dbReference type="GO" id="GO:0003677">
    <property type="term" value="F:DNA binding"/>
    <property type="evidence" value="ECO:0007669"/>
    <property type="project" value="UniProtKB-KW"/>
</dbReference>
<dbReference type="SMART" id="SM00421">
    <property type="entry name" value="HTH_LUXR"/>
    <property type="match status" value="1"/>
</dbReference>
<proteinExistence type="predicted"/>
<feature type="domain" description="HTH luxR-type" evidence="6">
    <location>
        <begin position="141"/>
        <end position="206"/>
    </location>
</feature>
<dbReference type="RefSeq" id="WP_045160671.1">
    <property type="nucleotide sequence ID" value="NZ_JYHV01000010.1"/>
</dbReference>
<dbReference type="GO" id="GO:0000160">
    <property type="term" value="P:phosphorelay signal transduction system"/>
    <property type="evidence" value="ECO:0007669"/>
    <property type="project" value="InterPro"/>
</dbReference>
<dbReference type="EMBL" id="JYHV01000010">
    <property type="protein sequence ID" value="KJH83722.1"/>
    <property type="molecule type" value="Genomic_DNA"/>
</dbReference>
<dbReference type="Pfam" id="PF00072">
    <property type="entry name" value="Response_reg"/>
    <property type="match status" value="1"/>
</dbReference>
<dbReference type="InterPro" id="IPR011006">
    <property type="entry name" value="CheY-like_superfamily"/>
</dbReference>
<reference evidence="8 9" key="1">
    <citation type="submission" date="2015-02" db="EMBL/GenBank/DDBJ databases">
        <title>Draft genome sequence of Pseudomonas stutzeri NT0128 isolated from wheat (Triticum turgidum) rhizosphere.</title>
        <authorList>
            <person name="Tovi N."/>
            <person name="Frenk S."/>
            <person name="Hadar Y."/>
            <person name="Minz D."/>
        </authorList>
    </citation>
    <scope>NUCLEOTIDE SEQUENCE [LARGE SCALE GENOMIC DNA]</scope>
    <source>
        <strain evidence="8 9">NT0128</strain>
    </source>
</reference>
<evidence type="ECO:0000256" key="4">
    <source>
        <dbReference type="ARBA" id="ARBA00023163"/>
    </source>
</evidence>
<dbReference type="InterPro" id="IPR000792">
    <property type="entry name" value="Tscrpt_reg_LuxR_C"/>
</dbReference>
<gene>
    <name evidence="8" type="ORF">UF78_03625</name>
</gene>
<dbReference type="Pfam" id="PF00196">
    <property type="entry name" value="GerE"/>
    <property type="match status" value="1"/>
</dbReference>
<dbReference type="Gene3D" id="3.40.50.2300">
    <property type="match status" value="1"/>
</dbReference>
<dbReference type="SUPFAM" id="SSF46894">
    <property type="entry name" value="C-terminal effector domain of the bipartite response regulators"/>
    <property type="match status" value="1"/>
</dbReference>
<dbReference type="PRINTS" id="PR00038">
    <property type="entry name" value="HTHLUXR"/>
</dbReference>
<keyword evidence="1 5" id="KW-0597">Phosphoprotein</keyword>
<evidence type="ECO:0000313" key="8">
    <source>
        <dbReference type="EMBL" id="KJH83722.1"/>
    </source>
</evidence>
<dbReference type="InterPro" id="IPR001789">
    <property type="entry name" value="Sig_transdc_resp-reg_receiver"/>
</dbReference>
<dbReference type="PROSITE" id="PS50110">
    <property type="entry name" value="RESPONSE_REGULATORY"/>
    <property type="match status" value="1"/>
</dbReference>
<dbReference type="SUPFAM" id="SSF52172">
    <property type="entry name" value="CheY-like"/>
    <property type="match status" value="1"/>
</dbReference>
<feature type="modified residue" description="4-aspartylphosphate" evidence="5">
    <location>
        <position position="59"/>
    </location>
</feature>
<dbReference type="OrthoDB" id="9796655at2"/>
<comment type="caution">
    <text evidence="8">The sequence shown here is derived from an EMBL/GenBank/DDBJ whole genome shotgun (WGS) entry which is preliminary data.</text>
</comment>
<evidence type="ECO:0000256" key="5">
    <source>
        <dbReference type="PROSITE-ProRule" id="PRU00169"/>
    </source>
</evidence>
<dbReference type="SMART" id="SM00448">
    <property type="entry name" value="REC"/>
    <property type="match status" value="1"/>
</dbReference>
<organism evidence="8 9">
    <name type="scientific">Stutzerimonas stutzeri</name>
    <name type="common">Pseudomonas stutzeri</name>
    <dbReference type="NCBI Taxonomy" id="316"/>
    <lineage>
        <taxon>Bacteria</taxon>
        <taxon>Pseudomonadati</taxon>
        <taxon>Pseudomonadota</taxon>
        <taxon>Gammaproteobacteria</taxon>
        <taxon>Pseudomonadales</taxon>
        <taxon>Pseudomonadaceae</taxon>
        <taxon>Stutzerimonas</taxon>
    </lineage>
</organism>
<evidence type="ECO:0000256" key="1">
    <source>
        <dbReference type="ARBA" id="ARBA00022553"/>
    </source>
</evidence>